<sequence>MWINRLRIYISVACLISTPAYSHELWLEGADYEIAINEKIVSDLKVGQNFQGSTYSFFPDSFQRFDVALAGQVKPVEGRLGNRPAVDINALGEGLNILVYQSNNMIVTYTEFEKFASFVEHKALENALSRHEELEFPKDKFREVYSRYAKSLVGVGNAKGADKAYGLETEIVALKNPYTDDLDDGFDVKVLYQGKPRKNAQVEIYEKKANSEEAAEVFTTTTNDKGIASIDVKPGYVYQLDAVVIRQPAKELAEEKDAVWETLWANMTFATPPS</sequence>
<dbReference type="InterPro" id="IPR019613">
    <property type="entry name" value="DUF4198"/>
</dbReference>
<organism evidence="1 2">
    <name type="scientific">Ahrensia marina</name>
    <dbReference type="NCBI Taxonomy" id="1514904"/>
    <lineage>
        <taxon>Bacteria</taxon>
        <taxon>Pseudomonadati</taxon>
        <taxon>Pseudomonadota</taxon>
        <taxon>Alphaproteobacteria</taxon>
        <taxon>Hyphomicrobiales</taxon>
        <taxon>Ahrensiaceae</taxon>
        <taxon>Ahrensia</taxon>
    </lineage>
</organism>
<accession>A0A0N0VM59</accession>
<dbReference type="Pfam" id="PF10670">
    <property type="entry name" value="DUF4198"/>
    <property type="match status" value="1"/>
</dbReference>
<reference evidence="1 2" key="1">
    <citation type="submission" date="2015-01" db="EMBL/GenBank/DDBJ databases">
        <title>Ahrensia donghaiensis sp. nov., a novel dimethylsulphoniopropionate-cleavage bacterium isolated from seawater and emended descriptions of the genus Ahrensia and Ahrensia kielensis.</title>
        <authorList>
            <person name="Liu J."/>
        </authorList>
    </citation>
    <scope>NUCLEOTIDE SEQUENCE [LARGE SCALE GENOMIC DNA]</scope>
    <source>
        <strain evidence="1 2">LZD062</strain>
    </source>
</reference>
<dbReference type="OrthoDB" id="581894at2"/>
<dbReference type="AlphaFoldDB" id="A0A0N0VM59"/>
<evidence type="ECO:0008006" key="3">
    <source>
        <dbReference type="Google" id="ProtNLM"/>
    </source>
</evidence>
<comment type="caution">
    <text evidence="1">The sequence shown here is derived from an EMBL/GenBank/DDBJ whole genome shotgun (WGS) entry which is preliminary data.</text>
</comment>
<keyword evidence="2" id="KW-1185">Reference proteome</keyword>
<dbReference type="EMBL" id="JXMU01000005">
    <property type="protein sequence ID" value="KPB02174.1"/>
    <property type="molecule type" value="Genomic_DNA"/>
</dbReference>
<gene>
    <name evidence="1" type="ORF">SU32_04505</name>
</gene>
<name>A0A0N0VM59_9HYPH</name>
<evidence type="ECO:0000313" key="2">
    <source>
        <dbReference type="Proteomes" id="UP000038011"/>
    </source>
</evidence>
<dbReference type="Proteomes" id="UP000038011">
    <property type="component" value="Unassembled WGS sequence"/>
</dbReference>
<dbReference type="RefSeq" id="WP_053998159.1">
    <property type="nucleotide sequence ID" value="NZ_JXMU01000005.1"/>
</dbReference>
<evidence type="ECO:0000313" key="1">
    <source>
        <dbReference type="EMBL" id="KPB02174.1"/>
    </source>
</evidence>
<proteinExistence type="predicted"/>
<dbReference type="STRING" id="1514904.SU32_04505"/>
<protein>
    <recommendedName>
        <fullName evidence="3">Nickel transporter</fullName>
    </recommendedName>
</protein>
<dbReference type="PATRIC" id="fig|1514904.3.peg.2890"/>